<dbReference type="Proteomes" id="UP001194580">
    <property type="component" value="Unassembled WGS sequence"/>
</dbReference>
<gene>
    <name evidence="1" type="ORF">BGZ95_008932</name>
</gene>
<organism evidence="1 2">
    <name type="scientific">Linnemannia exigua</name>
    <dbReference type="NCBI Taxonomy" id="604196"/>
    <lineage>
        <taxon>Eukaryota</taxon>
        <taxon>Fungi</taxon>
        <taxon>Fungi incertae sedis</taxon>
        <taxon>Mucoromycota</taxon>
        <taxon>Mortierellomycotina</taxon>
        <taxon>Mortierellomycetes</taxon>
        <taxon>Mortierellales</taxon>
        <taxon>Mortierellaceae</taxon>
        <taxon>Linnemannia</taxon>
    </lineage>
</organism>
<sequence length="317" mass="34076">MVAFLGRIIRAESSLNNSDDCHGGACMVPSIYRGSPLLLLDLVVQTSELLPLLVDSGAVVTITGLSTAATATGFGSTVAATGFGTGTVATGLGATLVPNAPLNPARLGAVSTSLILKAARALTTIVLRSASGRNRFSHGTVKDIFLNHALTLECLEVQGNRSPETLQALLRSSPSHRAVKTMESNFGERPSMEVKLDVVGATAVPWDCTLIENLEGRITSVSRLDIVNTLIEDTDNWIPDPATQDPPQPAALQESHTFQRMMLRQLGRLTHQRKLCLGAIVCDWDYPGYSQLQIQGIWIMVVDEYIQRSCLEPDELA</sequence>
<evidence type="ECO:0000313" key="1">
    <source>
        <dbReference type="EMBL" id="KAG0275308.1"/>
    </source>
</evidence>
<dbReference type="EMBL" id="JAAAIL010000494">
    <property type="protein sequence ID" value="KAG0275308.1"/>
    <property type="molecule type" value="Genomic_DNA"/>
</dbReference>
<name>A0AAD4DDN2_9FUNG</name>
<accession>A0AAD4DDN2</accession>
<keyword evidence="2" id="KW-1185">Reference proteome</keyword>
<comment type="caution">
    <text evidence="1">The sequence shown here is derived from an EMBL/GenBank/DDBJ whole genome shotgun (WGS) entry which is preliminary data.</text>
</comment>
<reference evidence="1" key="1">
    <citation type="journal article" date="2020" name="Fungal Divers.">
        <title>Resolving the Mortierellaceae phylogeny through synthesis of multi-gene phylogenetics and phylogenomics.</title>
        <authorList>
            <person name="Vandepol N."/>
            <person name="Liber J."/>
            <person name="Desiro A."/>
            <person name="Na H."/>
            <person name="Kennedy M."/>
            <person name="Barry K."/>
            <person name="Grigoriev I.V."/>
            <person name="Miller A.N."/>
            <person name="O'Donnell K."/>
            <person name="Stajich J.E."/>
            <person name="Bonito G."/>
        </authorList>
    </citation>
    <scope>NUCLEOTIDE SEQUENCE</scope>
    <source>
        <strain evidence="1">NRRL 28262</strain>
    </source>
</reference>
<evidence type="ECO:0000313" key="2">
    <source>
        <dbReference type="Proteomes" id="UP001194580"/>
    </source>
</evidence>
<dbReference type="AlphaFoldDB" id="A0AAD4DDN2"/>
<proteinExistence type="predicted"/>
<protein>
    <submittedName>
        <fullName evidence="1">Uncharacterized protein</fullName>
    </submittedName>
</protein>